<dbReference type="EMBL" id="CBTK010000043">
    <property type="protein sequence ID" value="CDH43858.1"/>
    <property type="molecule type" value="Genomic_DNA"/>
</dbReference>
<keyword evidence="4" id="KW-1185">Reference proteome</keyword>
<gene>
    <name evidence="3" type="ORF">BN874_1370023</name>
</gene>
<keyword evidence="2" id="KW-0732">Signal</keyword>
<sequence length="159" mass="17948">MKRLALVIALVGMVCGSIQAHSADAPPTKQQIAQCVELAKNEYIWKDKESVRADDASWNKPNDKGVQDMNIAINAKNSYGAYVGAKYAMCGVYKGKPYSIIIFGTDYHEMMRLELIRKLKEQPPRAYLSPRKEKIAPRVIFTQPTRPATPDKDIFFKPE</sequence>
<comment type="caution">
    <text evidence="3">The sequence shown here is derived from an EMBL/GenBank/DDBJ whole genome shotgun (WGS) entry which is preliminary data.</text>
</comment>
<feature type="signal peptide" evidence="2">
    <location>
        <begin position="1"/>
        <end position="22"/>
    </location>
</feature>
<dbReference type="Proteomes" id="UP000019184">
    <property type="component" value="Unassembled WGS sequence"/>
</dbReference>
<dbReference type="AlphaFoldDB" id="A0A7U7J352"/>
<reference evidence="3 4" key="1">
    <citation type="journal article" date="2014" name="ISME J.">
        <title>Candidatus Competibacter-lineage genomes retrieved from metagenomes reveal functional metabolic diversity.</title>
        <authorList>
            <person name="McIlroy S.J."/>
            <person name="Albertsen M."/>
            <person name="Andresen E.K."/>
            <person name="Saunders A.M."/>
            <person name="Kristiansen R."/>
            <person name="Stokholm-Bjerregaard M."/>
            <person name="Nielsen K.L."/>
            <person name="Nielsen P.H."/>
        </authorList>
    </citation>
    <scope>NUCLEOTIDE SEQUENCE [LARGE SCALE GENOMIC DNA]</scope>
    <source>
        <strain evidence="3 4">Run_B_J11</strain>
    </source>
</reference>
<dbReference type="RefSeq" id="WP_034430919.1">
    <property type="nucleotide sequence ID" value="NZ_CBTK010000043.1"/>
</dbReference>
<proteinExistence type="predicted"/>
<accession>A0A7U7J352</accession>
<feature type="chain" id="PRO_5030607290" evidence="2">
    <location>
        <begin position="23"/>
        <end position="159"/>
    </location>
</feature>
<evidence type="ECO:0000313" key="4">
    <source>
        <dbReference type="Proteomes" id="UP000019184"/>
    </source>
</evidence>
<feature type="region of interest" description="Disordered" evidence="1">
    <location>
        <begin position="139"/>
        <end position="159"/>
    </location>
</feature>
<evidence type="ECO:0000256" key="2">
    <source>
        <dbReference type="SAM" id="SignalP"/>
    </source>
</evidence>
<feature type="compositionally biased region" description="Basic and acidic residues" evidence="1">
    <location>
        <begin position="149"/>
        <end position="159"/>
    </location>
</feature>
<evidence type="ECO:0000313" key="3">
    <source>
        <dbReference type="EMBL" id="CDH43858.1"/>
    </source>
</evidence>
<name>A0A7U7J352_9GAMM</name>
<evidence type="ECO:0000256" key="1">
    <source>
        <dbReference type="SAM" id="MobiDB-lite"/>
    </source>
</evidence>
<organism evidence="3 4">
    <name type="scientific">Candidatus Contendobacter odensis Run_B_J11</name>
    <dbReference type="NCBI Taxonomy" id="1400861"/>
    <lineage>
        <taxon>Bacteria</taxon>
        <taxon>Pseudomonadati</taxon>
        <taxon>Pseudomonadota</taxon>
        <taxon>Gammaproteobacteria</taxon>
        <taxon>Candidatus Competibacteraceae</taxon>
        <taxon>Candidatus Contendibacter</taxon>
    </lineage>
</organism>
<protein>
    <submittedName>
        <fullName evidence="3">Uncharacterized protein</fullName>
    </submittedName>
</protein>